<dbReference type="AlphaFoldDB" id="A0A3N4HV22"/>
<evidence type="ECO:0000313" key="2">
    <source>
        <dbReference type="EMBL" id="RPA77713.1"/>
    </source>
</evidence>
<organism evidence="2 3">
    <name type="scientific">Ascobolus immersus RN42</name>
    <dbReference type="NCBI Taxonomy" id="1160509"/>
    <lineage>
        <taxon>Eukaryota</taxon>
        <taxon>Fungi</taxon>
        <taxon>Dikarya</taxon>
        <taxon>Ascomycota</taxon>
        <taxon>Pezizomycotina</taxon>
        <taxon>Pezizomycetes</taxon>
        <taxon>Pezizales</taxon>
        <taxon>Ascobolaceae</taxon>
        <taxon>Ascobolus</taxon>
    </lineage>
</organism>
<dbReference type="EMBL" id="ML119722">
    <property type="protein sequence ID" value="RPA77713.1"/>
    <property type="molecule type" value="Genomic_DNA"/>
</dbReference>
<evidence type="ECO:0000313" key="3">
    <source>
        <dbReference type="Proteomes" id="UP000275078"/>
    </source>
</evidence>
<sequence length="373" mass="39823">MGEPARQTRRLTRYYEGISAEGQSRQINGDTFNGAVTHNPQQYLTLTINLFPSTAGSTLNLTLALPPHLPSRSQAPGDLPHQNLQGQEATPTLQVASTPLPSERANAGTVLASTVQPTIPLVDSAADSASEDILPVVDSPSLARDLNKVMPEECVADDVVSPEVKVQNLEGRYVIPLPLVVHIASLRELRCGTSDKCPCLIRFCKPAAPKIICGLLDLGAMAGYQRASDDAQMMHLGEDVPSNQGLNLTLAIPHLPSHPPSHPALHLPEHQALNTYPGGQEPTSPAPNPTAPSDSSVLLAPTARPTIRLVDSVAELDAISPALDFENEPDGAMDDEGVASSDDERVVVGLPRRGRRAFLCGLLRLPRGRGRRE</sequence>
<feature type="region of interest" description="Disordered" evidence="1">
    <location>
        <begin position="272"/>
        <end position="297"/>
    </location>
</feature>
<feature type="compositionally biased region" description="Acidic residues" evidence="1">
    <location>
        <begin position="325"/>
        <end position="337"/>
    </location>
</feature>
<proteinExistence type="predicted"/>
<protein>
    <submittedName>
        <fullName evidence="2">Uncharacterized protein</fullName>
    </submittedName>
</protein>
<gene>
    <name evidence="2" type="ORF">BJ508DRAFT_364325</name>
</gene>
<evidence type="ECO:0000256" key="1">
    <source>
        <dbReference type="SAM" id="MobiDB-lite"/>
    </source>
</evidence>
<name>A0A3N4HV22_ASCIM</name>
<keyword evidence="3" id="KW-1185">Reference proteome</keyword>
<accession>A0A3N4HV22</accession>
<reference evidence="2 3" key="1">
    <citation type="journal article" date="2018" name="Nat. Ecol. Evol.">
        <title>Pezizomycetes genomes reveal the molecular basis of ectomycorrhizal truffle lifestyle.</title>
        <authorList>
            <person name="Murat C."/>
            <person name="Payen T."/>
            <person name="Noel B."/>
            <person name="Kuo A."/>
            <person name="Morin E."/>
            <person name="Chen J."/>
            <person name="Kohler A."/>
            <person name="Krizsan K."/>
            <person name="Balestrini R."/>
            <person name="Da Silva C."/>
            <person name="Montanini B."/>
            <person name="Hainaut M."/>
            <person name="Levati E."/>
            <person name="Barry K.W."/>
            <person name="Belfiori B."/>
            <person name="Cichocki N."/>
            <person name="Clum A."/>
            <person name="Dockter R.B."/>
            <person name="Fauchery L."/>
            <person name="Guy J."/>
            <person name="Iotti M."/>
            <person name="Le Tacon F."/>
            <person name="Lindquist E.A."/>
            <person name="Lipzen A."/>
            <person name="Malagnac F."/>
            <person name="Mello A."/>
            <person name="Molinier V."/>
            <person name="Miyauchi S."/>
            <person name="Poulain J."/>
            <person name="Riccioni C."/>
            <person name="Rubini A."/>
            <person name="Sitrit Y."/>
            <person name="Splivallo R."/>
            <person name="Traeger S."/>
            <person name="Wang M."/>
            <person name="Zifcakova L."/>
            <person name="Wipf D."/>
            <person name="Zambonelli A."/>
            <person name="Paolocci F."/>
            <person name="Nowrousian M."/>
            <person name="Ottonello S."/>
            <person name="Baldrian P."/>
            <person name="Spatafora J.W."/>
            <person name="Henrissat B."/>
            <person name="Nagy L.G."/>
            <person name="Aury J.M."/>
            <person name="Wincker P."/>
            <person name="Grigoriev I.V."/>
            <person name="Bonfante P."/>
            <person name="Martin F.M."/>
        </authorList>
    </citation>
    <scope>NUCLEOTIDE SEQUENCE [LARGE SCALE GENOMIC DNA]</scope>
    <source>
        <strain evidence="2 3">RN42</strain>
    </source>
</reference>
<feature type="region of interest" description="Disordered" evidence="1">
    <location>
        <begin position="324"/>
        <end position="343"/>
    </location>
</feature>
<dbReference type="Proteomes" id="UP000275078">
    <property type="component" value="Unassembled WGS sequence"/>
</dbReference>